<dbReference type="Proteomes" id="UP001067235">
    <property type="component" value="Unassembled WGS sequence"/>
</dbReference>
<dbReference type="EMBL" id="JAPWIE010000008">
    <property type="protein sequence ID" value="MCZ4552992.1"/>
    <property type="molecule type" value="Genomic_DNA"/>
</dbReference>
<keyword evidence="2" id="KW-1185">Reference proteome</keyword>
<reference evidence="1" key="1">
    <citation type="submission" date="2022-12" db="EMBL/GenBank/DDBJ databases">
        <authorList>
            <person name="Krivoruchko A.V."/>
            <person name="Elkin A."/>
        </authorList>
    </citation>
    <scope>NUCLEOTIDE SEQUENCE</scope>
    <source>
        <strain evidence="1">IEGM 1388</strain>
    </source>
</reference>
<name>A0ABT4N180_GORRU</name>
<gene>
    <name evidence="1" type="ORF">O4213_23585</name>
</gene>
<sequence length="75" mass="8597">MAAEVEQARYLFGELRRWVCILELETHHPNAPAVVFLKQRELDEIHRLMDALISEFPEAFVLSPQPVPIIAQDAS</sequence>
<accession>A0ABT4N180</accession>
<dbReference type="RefSeq" id="WP_143695956.1">
    <property type="nucleotide sequence ID" value="NZ_JAPWIE010000008.1"/>
</dbReference>
<evidence type="ECO:0000313" key="1">
    <source>
        <dbReference type="EMBL" id="MCZ4552992.1"/>
    </source>
</evidence>
<comment type="caution">
    <text evidence="1">The sequence shown here is derived from an EMBL/GenBank/DDBJ whole genome shotgun (WGS) entry which is preliminary data.</text>
</comment>
<evidence type="ECO:0000313" key="2">
    <source>
        <dbReference type="Proteomes" id="UP001067235"/>
    </source>
</evidence>
<proteinExistence type="predicted"/>
<organism evidence="1 2">
    <name type="scientific">Gordonia rubripertincta</name>
    <name type="common">Rhodococcus corallinus</name>
    <dbReference type="NCBI Taxonomy" id="36822"/>
    <lineage>
        <taxon>Bacteria</taxon>
        <taxon>Bacillati</taxon>
        <taxon>Actinomycetota</taxon>
        <taxon>Actinomycetes</taxon>
        <taxon>Mycobacteriales</taxon>
        <taxon>Gordoniaceae</taxon>
        <taxon>Gordonia</taxon>
    </lineage>
</organism>
<protein>
    <submittedName>
        <fullName evidence="1">Uncharacterized protein</fullName>
    </submittedName>
</protein>